<keyword evidence="1" id="KW-0175">Coiled coil</keyword>
<dbReference type="AlphaFoldDB" id="A0A8S9JPZ2"/>
<sequence length="470" mass="51820">MGGFLIGGTCSAPCPPLHSRLLPSPPPSQFLLLSSTNAANSKRRRPPSASLRRQDVKRRAFVLVGISVLPFFQLQSPALADERDDNEIKTSKLNQDSEVAVSEGTTSSPNTFLSLLNGLGIFSSGVLGALYALARKDTKAAEETIESLKNQLKERERALVLMEKDFEARILLTQEEWNKERKKAEEERFSLINQLNSAKEVATGLGKELSSEKKLSEELRAQMGGFLIGSTCSSPSPPLHSSRFLPSPSSSSQFLPLCSTNAANSKRRRPPSASLRRHDAVSFKRRAFVLVGISVLPFFQLQSPALADERDGDEVKTSKLNQESEVAVSEGTTSSPNTFLSLLNGLGIFSSGVLGALYALARKDTKAAEETIESLKNQLKDRERALVLMEKDFEARILLTQEEWNKERKKAEEERFSLINQLNSAKEVATGLGKELSSEKKLSEELRAQVSAIGKVYWRFNGKNQETMDS</sequence>
<keyword evidence="3" id="KW-0812">Transmembrane</keyword>
<dbReference type="Proteomes" id="UP000712281">
    <property type="component" value="Unassembled WGS sequence"/>
</dbReference>
<feature type="transmembrane region" description="Helical" evidence="3">
    <location>
        <begin position="287"/>
        <end position="307"/>
    </location>
</feature>
<feature type="region of interest" description="Disordered" evidence="2">
    <location>
        <begin position="230"/>
        <end position="251"/>
    </location>
</feature>
<evidence type="ECO:0000313" key="5">
    <source>
        <dbReference type="Proteomes" id="UP000712281"/>
    </source>
</evidence>
<name>A0A8S9JPZ2_BRACR</name>
<feature type="transmembrane region" description="Helical" evidence="3">
    <location>
        <begin position="339"/>
        <end position="361"/>
    </location>
</feature>
<organism evidence="4 5">
    <name type="scientific">Brassica cretica</name>
    <name type="common">Mustard</name>
    <dbReference type="NCBI Taxonomy" id="69181"/>
    <lineage>
        <taxon>Eukaryota</taxon>
        <taxon>Viridiplantae</taxon>
        <taxon>Streptophyta</taxon>
        <taxon>Embryophyta</taxon>
        <taxon>Tracheophyta</taxon>
        <taxon>Spermatophyta</taxon>
        <taxon>Magnoliopsida</taxon>
        <taxon>eudicotyledons</taxon>
        <taxon>Gunneridae</taxon>
        <taxon>Pentapetalae</taxon>
        <taxon>rosids</taxon>
        <taxon>malvids</taxon>
        <taxon>Brassicales</taxon>
        <taxon>Brassicaceae</taxon>
        <taxon>Brassiceae</taxon>
        <taxon>Brassica</taxon>
    </lineage>
</organism>
<proteinExistence type="predicted"/>
<feature type="transmembrane region" description="Helical" evidence="3">
    <location>
        <begin position="60"/>
        <end position="80"/>
    </location>
</feature>
<feature type="coiled-coil region" evidence="1">
    <location>
        <begin position="358"/>
        <end position="428"/>
    </location>
</feature>
<evidence type="ECO:0000256" key="2">
    <source>
        <dbReference type="SAM" id="MobiDB-lite"/>
    </source>
</evidence>
<keyword evidence="3" id="KW-1133">Transmembrane helix</keyword>
<evidence type="ECO:0000256" key="3">
    <source>
        <dbReference type="SAM" id="Phobius"/>
    </source>
</evidence>
<comment type="caution">
    <text evidence="4">The sequence shown here is derived from an EMBL/GenBank/DDBJ whole genome shotgun (WGS) entry which is preliminary data.</text>
</comment>
<reference evidence="4" key="1">
    <citation type="submission" date="2019-12" db="EMBL/GenBank/DDBJ databases">
        <title>Genome sequencing and annotation of Brassica cretica.</title>
        <authorList>
            <person name="Studholme D.J."/>
            <person name="Sarris P.F."/>
        </authorList>
    </citation>
    <scope>NUCLEOTIDE SEQUENCE</scope>
    <source>
        <strain evidence="4">PFS-001/15</strain>
        <tissue evidence="4">Leaf</tissue>
    </source>
</reference>
<evidence type="ECO:0000313" key="4">
    <source>
        <dbReference type="EMBL" id="KAF2583527.1"/>
    </source>
</evidence>
<accession>A0A8S9JPZ2</accession>
<evidence type="ECO:0000256" key="1">
    <source>
        <dbReference type="SAM" id="Coils"/>
    </source>
</evidence>
<keyword evidence="3" id="KW-0472">Membrane</keyword>
<feature type="transmembrane region" description="Helical" evidence="3">
    <location>
        <begin position="112"/>
        <end position="134"/>
    </location>
</feature>
<feature type="coiled-coil region" evidence="1">
    <location>
        <begin position="131"/>
        <end position="201"/>
    </location>
</feature>
<dbReference type="EMBL" id="QGKW02001660">
    <property type="protein sequence ID" value="KAF2583527.1"/>
    <property type="molecule type" value="Genomic_DNA"/>
</dbReference>
<protein>
    <submittedName>
        <fullName evidence="4">Uncharacterized protein</fullName>
    </submittedName>
</protein>
<gene>
    <name evidence="4" type="ORF">F2Q68_00003039</name>
</gene>